<name>A0A1F5YR13_9BACT</name>
<gene>
    <name evidence="1" type="ORF">A2Z33_01990</name>
</gene>
<accession>A0A1F5YR13</accession>
<proteinExistence type="predicted"/>
<comment type="caution">
    <text evidence="1">The sequence shown here is derived from an EMBL/GenBank/DDBJ whole genome shotgun (WGS) entry which is preliminary data.</text>
</comment>
<reference evidence="1 2" key="1">
    <citation type="journal article" date="2016" name="Nat. Commun.">
        <title>Thousands of microbial genomes shed light on interconnected biogeochemical processes in an aquifer system.</title>
        <authorList>
            <person name="Anantharaman K."/>
            <person name="Brown C.T."/>
            <person name="Hug L.A."/>
            <person name="Sharon I."/>
            <person name="Castelle C.J."/>
            <person name="Probst A.J."/>
            <person name="Thomas B.C."/>
            <person name="Singh A."/>
            <person name="Wilkins M.J."/>
            <person name="Karaoz U."/>
            <person name="Brodie E.L."/>
            <person name="Williams K.H."/>
            <person name="Hubbard S.S."/>
            <person name="Banfield J.F."/>
        </authorList>
    </citation>
    <scope>NUCLEOTIDE SEQUENCE [LARGE SCALE GENOMIC DNA]</scope>
</reference>
<dbReference type="EMBL" id="MFJD01000007">
    <property type="protein sequence ID" value="OGG02545.1"/>
    <property type="molecule type" value="Genomic_DNA"/>
</dbReference>
<protein>
    <submittedName>
        <fullName evidence="1">Uncharacterized protein</fullName>
    </submittedName>
</protein>
<evidence type="ECO:0000313" key="2">
    <source>
        <dbReference type="Proteomes" id="UP000178448"/>
    </source>
</evidence>
<dbReference type="Proteomes" id="UP000178448">
    <property type="component" value="Unassembled WGS sequence"/>
</dbReference>
<dbReference type="AlphaFoldDB" id="A0A1F5YR13"/>
<dbReference type="STRING" id="1798374.A2Z33_01990"/>
<sequence>MKETPGFTPSETIPVPISYATRLGDRIQIWFDTHWNPQDIENAWIDAFHRIGDSLPDEGKRDAFVKVEPAVALAGKIAGIGAAGADSVAGLWFLSSGRRIFHSTARGDQAEATIGLVADVADGFKNLAVNGKHALTRNVSSRAQQSLEFFLGGFVKDKFGYLGRNRHGEDSFVRNNETLVDNRGFLGGMLLVNDLGAGIGILRFAPAHQSAKLTARAAGYVGERIARRIG</sequence>
<evidence type="ECO:0000313" key="1">
    <source>
        <dbReference type="EMBL" id="OGG02545.1"/>
    </source>
</evidence>
<organism evidence="1 2">
    <name type="scientific">Candidatus Gottesmanbacteria bacterium RBG_16_52_11</name>
    <dbReference type="NCBI Taxonomy" id="1798374"/>
    <lineage>
        <taxon>Bacteria</taxon>
        <taxon>Candidatus Gottesmaniibacteriota</taxon>
    </lineage>
</organism>